<feature type="signal peptide" evidence="1">
    <location>
        <begin position="1"/>
        <end position="23"/>
    </location>
</feature>
<sequence>MGVVFSVYVLMLWYAGLREDARAAAVEKKGKKSGLTEEELEKLEERKVGAGGGEECAVCLEEMVEGQGFDVTLLEAGSGPAEEVGVRGQFSEDVKMLMDFGILIEIYFRWLMSLASSHLPSGPDQHITPQEAWSPKPQINACIKPVDALIYANMLMIEDLNTCEDQFLPVAPYWFSLTRDMPSYWCYASTKRMLHTNMDMAL</sequence>
<dbReference type="EMBL" id="CM017878">
    <property type="protein sequence ID" value="KAG1355405.1"/>
    <property type="molecule type" value="Genomic_DNA"/>
</dbReference>
<organism evidence="2 3">
    <name type="scientific">Cocos nucifera</name>
    <name type="common">Coconut palm</name>
    <dbReference type="NCBI Taxonomy" id="13894"/>
    <lineage>
        <taxon>Eukaryota</taxon>
        <taxon>Viridiplantae</taxon>
        <taxon>Streptophyta</taxon>
        <taxon>Embryophyta</taxon>
        <taxon>Tracheophyta</taxon>
        <taxon>Spermatophyta</taxon>
        <taxon>Magnoliopsida</taxon>
        <taxon>Liliopsida</taxon>
        <taxon>Arecaceae</taxon>
        <taxon>Arecoideae</taxon>
        <taxon>Cocoseae</taxon>
        <taxon>Attaleinae</taxon>
        <taxon>Cocos</taxon>
    </lineage>
</organism>
<keyword evidence="3" id="KW-1185">Reference proteome</keyword>
<gene>
    <name evidence="2" type="ORF">COCNU_07G015170</name>
</gene>
<comment type="caution">
    <text evidence="2">The sequence shown here is derived from an EMBL/GenBank/DDBJ whole genome shotgun (WGS) entry which is preliminary data.</text>
</comment>
<keyword evidence="1" id="KW-0732">Signal</keyword>
<proteinExistence type="predicted"/>
<dbReference type="Proteomes" id="UP000797356">
    <property type="component" value="Chromosome 7"/>
</dbReference>
<feature type="chain" id="PRO_5035429057" evidence="1">
    <location>
        <begin position="24"/>
        <end position="202"/>
    </location>
</feature>
<reference evidence="2" key="2">
    <citation type="submission" date="2019-07" db="EMBL/GenBank/DDBJ databases">
        <authorList>
            <person name="Yang Y."/>
            <person name="Bocs S."/>
            <person name="Baudouin L."/>
        </authorList>
    </citation>
    <scope>NUCLEOTIDE SEQUENCE</scope>
    <source>
        <tissue evidence="2">Spear leaf of Hainan Tall coconut</tissue>
    </source>
</reference>
<evidence type="ECO:0000313" key="2">
    <source>
        <dbReference type="EMBL" id="KAG1355405.1"/>
    </source>
</evidence>
<name>A0A8K0IG94_COCNU</name>
<reference evidence="2" key="1">
    <citation type="journal article" date="2017" name="Gigascience">
        <title>The genome draft of coconut (Cocos nucifera).</title>
        <authorList>
            <person name="Xiao Y."/>
            <person name="Xu P."/>
            <person name="Fan H."/>
            <person name="Baudouin L."/>
            <person name="Xia W."/>
            <person name="Bocs S."/>
            <person name="Xu J."/>
            <person name="Li Q."/>
            <person name="Guo A."/>
            <person name="Zhou L."/>
            <person name="Li J."/>
            <person name="Wu Y."/>
            <person name="Ma Z."/>
            <person name="Armero A."/>
            <person name="Issali A.E."/>
            <person name="Liu N."/>
            <person name="Peng M."/>
            <person name="Yang Y."/>
        </authorList>
    </citation>
    <scope>NUCLEOTIDE SEQUENCE</scope>
    <source>
        <tissue evidence="2">Spear leaf of Hainan Tall coconut</tissue>
    </source>
</reference>
<evidence type="ECO:0000313" key="3">
    <source>
        <dbReference type="Proteomes" id="UP000797356"/>
    </source>
</evidence>
<accession>A0A8K0IG94</accession>
<protein>
    <submittedName>
        <fullName evidence="2">Uncharacterized protein</fullName>
    </submittedName>
</protein>
<evidence type="ECO:0000256" key="1">
    <source>
        <dbReference type="SAM" id="SignalP"/>
    </source>
</evidence>
<dbReference type="AlphaFoldDB" id="A0A8K0IG94"/>